<feature type="compositionally biased region" description="Basic residues" evidence="1">
    <location>
        <begin position="620"/>
        <end position="631"/>
    </location>
</feature>
<dbReference type="InterPro" id="IPR043129">
    <property type="entry name" value="ATPase_NBD"/>
</dbReference>
<protein>
    <recommendedName>
        <fullName evidence="4">Actin-like ATPase domain-containing protein</fullName>
    </recommendedName>
</protein>
<accession>A0A9P9A014</accession>
<feature type="region of interest" description="Disordered" evidence="1">
    <location>
        <begin position="596"/>
        <end position="631"/>
    </location>
</feature>
<dbReference type="Proteomes" id="UP000758603">
    <property type="component" value="Unassembled WGS sequence"/>
</dbReference>
<dbReference type="OrthoDB" id="3819888at2759"/>
<gene>
    <name evidence="2" type="ORF">BKA67DRAFT_654926</name>
</gene>
<dbReference type="AlphaFoldDB" id="A0A9P9A014"/>
<dbReference type="CDD" id="cd10170">
    <property type="entry name" value="ASKHA_NBD_HSP70"/>
    <property type="match status" value="1"/>
</dbReference>
<dbReference type="Gene3D" id="3.30.420.40">
    <property type="match status" value="2"/>
</dbReference>
<reference evidence="2" key="1">
    <citation type="journal article" date="2021" name="Nat. Commun.">
        <title>Genetic determinants of endophytism in the Arabidopsis root mycobiome.</title>
        <authorList>
            <person name="Mesny F."/>
            <person name="Miyauchi S."/>
            <person name="Thiergart T."/>
            <person name="Pickel B."/>
            <person name="Atanasova L."/>
            <person name="Karlsson M."/>
            <person name="Huettel B."/>
            <person name="Barry K.W."/>
            <person name="Haridas S."/>
            <person name="Chen C."/>
            <person name="Bauer D."/>
            <person name="Andreopoulos W."/>
            <person name="Pangilinan J."/>
            <person name="LaButti K."/>
            <person name="Riley R."/>
            <person name="Lipzen A."/>
            <person name="Clum A."/>
            <person name="Drula E."/>
            <person name="Henrissat B."/>
            <person name="Kohler A."/>
            <person name="Grigoriev I.V."/>
            <person name="Martin F.M."/>
            <person name="Hacquard S."/>
        </authorList>
    </citation>
    <scope>NUCLEOTIDE SEQUENCE</scope>
    <source>
        <strain evidence="2">MPI-SDFR-AT-0073</strain>
    </source>
</reference>
<dbReference type="EMBL" id="JAGPXC010000002">
    <property type="protein sequence ID" value="KAH6656599.1"/>
    <property type="molecule type" value="Genomic_DNA"/>
</dbReference>
<name>A0A9P9A014_9PEZI</name>
<keyword evidence="3" id="KW-1185">Reference proteome</keyword>
<dbReference type="RefSeq" id="XP_045960833.1">
    <property type="nucleotide sequence ID" value="XM_046106646.1"/>
</dbReference>
<dbReference type="GeneID" id="70135537"/>
<proteinExistence type="predicted"/>
<comment type="caution">
    <text evidence="2">The sequence shown here is derived from an EMBL/GenBank/DDBJ whole genome shotgun (WGS) entry which is preliminary data.</text>
</comment>
<evidence type="ECO:0000313" key="2">
    <source>
        <dbReference type="EMBL" id="KAH6656599.1"/>
    </source>
</evidence>
<sequence>MAPSHTATPSSPIEDCQERSEVTLGIDFGSTSTRAYLWCRRTKVGWYVESKGRAKAGHRFSNGDFSSIGYPFDGDEVYLGERSNAARQSISLKYAFYILADTSDEILNQYRMATPLRQRQNDQGFRDRLLEGLNKLFAAVHERVLEVCEEEQLRVTTIGLSIPSQWTLDFMDLYRDIVVKAFRHDPSTIFFVTETEALAHFLCVKKLDRLVARPNIVHHDVVLVLDFGGHNMNTCTLNIVYGRDRAPAFYLIGEPDGAGGGSELWEYLVTDLILKYVQRVDGLAPSAQMRQKLLDSFNIAKDGCGPEFPGEGFDCVVKDQHDQPYNVALNEANIADCFNEAMALPLALASDRIEGLTRLLASQKTVHSSPTTQVGKPRVILAGGTARHEGIRRRIEDICQRNSLSNPVMTDNIINQYDSVKIASGAAFAVASPFTIERFMERGAAFGIQMRQKAKRDETESEHEWDNTASFLLSMRRTKKNFSIFVTGNDELKIVCDPFFEDDSNDNKDLLQYHKCYDIADLGRPTIGHWWFTLALAGHGDQMWLTVERSRQPPRSKEKLPCEPVKVPLHYNKGSNSIHIGDEACDARKYISKLKQYPERDQKTLKRKNSPPPVPEKRRLTARRTSKKIFK</sequence>
<dbReference type="Gene3D" id="3.90.640.10">
    <property type="entry name" value="Actin, Chain A, domain 4"/>
    <property type="match status" value="1"/>
</dbReference>
<evidence type="ECO:0000313" key="3">
    <source>
        <dbReference type="Proteomes" id="UP000758603"/>
    </source>
</evidence>
<evidence type="ECO:0008006" key="4">
    <source>
        <dbReference type="Google" id="ProtNLM"/>
    </source>
</evidence>
<evidence type="ECO:0000256" key="1">
    <source>
        <dbReference type="SAM" id="MobiDB-lite"/>
    </source>
</evidence>
<dbReference type="SUPFAM" id="SSF53067">
    <property type="entry name" value="Actin-like ATPase domain"/>
    <property type="match status" value="1"/>
</dbReference>
<organism evidence="2 3">
    <name type="scientific">Truncatella angustata</name>
    <dbReference type="NCBI Taxonomy" id="152316"/>
    <lineage>
        <taxon>Eukaryota</taxon>
        <taxon>Fungi</taxon>
        <taxon>Dikarya</taxon>
        <taxon>Ascomycota</taxon>
        <taxon>Pezizomycotina</taxon>
        <taxon>Sordariomycetes</taxon>
        <taxon>Xylariomycetidae</taxon>
        <taxon>Amphisphaeriales</taxon>
        <taxon>Sporocadaceae</taxon>
        <taxon>Truncatella</taxon>
    </lineage>
</organism>